<dbReference type="Proteomes" id="UP000057088">
    <property type="component" value="Chromosome 1"/>
</dbReference>
<evidence type="ECO:0000313" key="2">
    <source>
        <dbReference type="EMBL" id="AMF92937.1"/>
    </source>
</evidence>
<keyword evidence="1" id="KW-1133">Transmembrane helix</keyword>
<name>A0AAX2LSL3_VIBFL</name>
<dbReference type="GeneID" id="29383616"/>
<evidence type="ECO:0000313" key="4">
    <source>
        <dbReference type="Proteomes" id="UP000057088"/>
    </source>
</evidence>
<gene>
    <name evidence="2" type="ORF">AL536_05610</name>
    <name evidence="3" type="ORF">NCTC11327_03145</name>
</gene>
<organism evidence="3 5">
    <name type="scientific">Vibrio fluvialis</name>
    <dbReference type="NCBI Taxonomy" id="676"/>
    <lineage>
        <taxon>Bacteria</taxon>
        <taxon>Pseudomonadati</taxon>
        <taxon>Pseudomonadota</taxon>
        <taxon>Gammaproteobacteria</taxon>
        <taxon>Vibrionales</taxon>
        <taxon>Vibrionaceae</taxon>
        <taxon>Vibrio</taxon>
    </lineage>
</organism>
<accession>A0AAX2LSL3</accession>
<keyword evidence="1" id="KW-0472">Membrane</keyword>
<dbReference type="EMBL" id="UHIP01000002">
    <property type="protein sequence ID" value="SUQ26285.1"/>
    <property type="molecule type" value="Genomic_DNA"/>
</dbReference>
<dbReference type="EMBL" id="CP014034">
    <property type="protein sequence ID" value="AMF92937.1"/>
    <property type="molecule type" value="Genomic_DNA"/>
</dbReference>
<proteinExistence type="predicted"/>
<dbReference type="AlphaFoldDB" id="A0AAX2LSL3"/>
<feature type="transmembrane region" description="Helical" evidence="1">
    <location>
        <begin position="36"/>
        <end position="65"/>
    </location>
</feature>
<reference evidence="2" key="2">
    <citation type="submission" date="2018-01" db="EMBL/GenBank/DDBJ databases">
        <title>FDA dAtabase for Regulatory Grade micrObial Sequences (FDA-ARGOS): Supporting development and validation of Infectious Disease Dx tests.</title>
        <authorList>
            <person name="Hoffmann M."/>
            <person name="Allard M."/>
            <person name="Evans P."/>
            <person name="Brown E."/>
            <person name="Tallon L."/>
            <person name="Sadzewicz L."/>
            <person name="Sengamalay N."/>
            <person name="Ott S."/>
            <person name="Godinez A."/>
            <person name="Nagaraj S."/>
            <person name="Vyas G."/>
            <person name="Aluvathingal J."/>
            <person name="Nadendla S."/>
            <person name="Geyer C."/>
            <person name="Sichtig H."/>
        </authorList>
    </citation>
    <scope>NUCLEOTIDE SEQUENCE</scope>
    <source>
        <strain evidence="2">ATCC 33809</strain>
    </source>
</reference>
<evidence type="ECO:0000313" key="5">
    <source>
        <dbReference type="Proteomes" id="UP000254626"/>
    </source>
</evidence>
<keyword evidence="4" id="KW-1185">Reference proteome</keyword>
<evidence type="ECO:0000313" key="3">
    <source>
        <dbReference type="EMBL" id="SUQ26285.1"/>
    </source>
</evidence>
<sequence length="146" mass="17208">MPESVKHPDRLRAELEISSYVRRVEKYHTNLNNSGIWLFLAILGCWGVQSLSVKLFAVTIAFILFSHKLTTELDSYKFFPSQKKEIEEIIDVSSLNEDIKGALKYKLLISDKKWTSQMRYIKYLPAYYLSCVFLIVSMYEWFKHLL</sequence>
<protein>
    <submittedName>
        <fullName evidence="3">Uncharacterized protein</fullName>
    </submittedName>
</protein>
<dbReference type="RefSeq" id="WP_061055843.1">
    <property type="nucleotide sequence ID" value="NZ_CABLBX010000027.1"/>
</dbReference>
<feature type="transmembrane region" description="Helical" evidence="1">
    <location>
        <begin position="120"/>
        <end position="142"/>
    </location>
</feature>
<evidence type="ECO:0000256" key="1">
    <source>
        <dbReference type="SAM" id="Phobius"/>
    </source>
</evidence>
<keyword evidence="1" id="KW-0812">Transmembrane</keyword>
<reference evidence="4" key="1">
    <citation type="submission" date="2015-12" db="EMBL/GenBank/DDBJ databases">
        <title>FDA dAtabase for Regulatory Grade micrObial Sequences (FDA-ARGOS): Supporting development and validation of Infectious Disease Dx tests.</title>
        <authorList>
            <person name="Hoffmann M."/>
            <person name="Allard M."/>
            <person name="Evans P."/>
            <person name="Brown E."/>
            <person name="Tallon L.J."/>
            <person name="Sadzewicz L."/>
            <person name="Sengamalay N."/>
            <person name="Ott S."/>
            <person name="Godinez A."/>
            <person name="Nagaraj S."/>
            <person name="Vyas G."/>
            <person name="Aluvathingal J."/>
            <person name="Nadendla S."/>
            <person name="Geyer C."/>
            <person name="Sichtig H."/>
        </authorList>
    </citation>
    <scope>NUCLEOTIDE SEQUENCE [LARGE SCALE GENOMIC DNA]</scope>
    <source>
        <strain evidence="4">ATCC 33809</strain>
    </source>
</reference>
<dbReference type="Proteomes" id="UP000254626">
    <property type="component" value="Unassembled WGS sequence"/>
</dbReference>
<dbReference type="KEGG" id="vfl:AL536_05610"/>
<reference evidence="3 5" key="3">
    <citation type="submission" date="2018-06" db="EMBL/GenBank/DDBJ databases">
        <authorList>
            <consortium name="Pathogen Informatics"/>
            <person name="Doyle S."/>
        </authorList>
    </citation>
    <scope>NUCLEOTIDE SEQUENCE [LARGE SCALE GENOMIC DNA]</scope>
    <source>
        <strain evidence="3 5">NCTC11327</strain>
    </source>
</reference>